<dbReference type="AlphaFoldDB" id="A0A8H3Z6R5"/>
<evidence type="ECO:0000313" key="4">
    <source>
        <dbReference type="Proteomes" id="UP000447873"/>
    </source>
</evidence>
<gene>
    <name evidence="3" type="ORF">EG327_011456</name>
    <name evidence="2" type="ORF">EG328_011490</name>
</gene>
<evidence type="ECO:0000313" key="3">
    <source>
        <dbReference type="EMBL" id="KAE9991554.1"/>
    </source>
</evidence>
<dbReference type="Proteomes" id="UP000490939">
    <property type="component" value="Unassembled WGS sequence"/>
</dbReference>
<evidence type="ECO:0000313" key="5">
    <source>
        <dbReference type="Proteomes" id="UP000490939"/>
    </source>
</evidence>
<accession>A0A8H3Z6R5</accession>
<reference evidence="2 4" key="1">
    <citation type="submission" date="2018-12" db="EMBL/GenBank/DDBJ databases">
        <title>Venturia inaequalis Genome Resource.</title>
        <authorList>
            <person name="Lichtner F.J."/>
        </authorList>
    </citation>
    <scope>NUCLEOTIDE SEQUENCE [LARGE SCALE GENOMIC DNA]</scope>
    <source>
        <strain evidence="2 4">120213</strain>
        <strain evidence="3 5">DMI_063113</strain>
    </source>
</reference>
<proteinExistence type="predicted"/>
<dbReference type="Proteomes" id="UP000447873">
    <property type="component" value="Unassembled WGS sequence"/>
</dbReference>
<protein>
    <submittedName>
        <fullName evidence="2">Uncharacterized protein</fullName>
    </submittedName>
</protein>
<sequence length="77" mass="8172">MKIQTFFLLVGTALAVAVAQHGEEKSSEILNVFEKRCAGRGDCCDPQCPKAICCNSICGQVAESGAEGTITYGWRCG</sequence>
<feature type="chain" id="PRO_5044691116" evidence="1">
    <location>
        <begin position="20"/>
        <end position="77"/>
    </location>
</feature>
<feature type="signal peptide" evidence="1">
    <location>
        <begin position="1"/>
        <end position="19"/>
    </location>
</feature>
<comment type="caution">
    <text evidence="2">The sequence shown here is derived from an EMBL/GenBank/DDBJ whole genome shotgun (WGS) entry which is preliminary data.</text>
</comment>
<name>A0A8H3Z6R5_VENIN</name>
<evidence type="ECO:0000256" key="1">
    <source>
        <dbReference type="SAM" id="SignalP"/>
    </source>
</evidence>
<keyword evidence="5" id="KW-1185">Reference proteome</keyword>
<dbReference type="EMBL" id="WNWS01000086">
    <property type="protein sequence ID" value="KAE9981656.1"/>
    <property type="molecule type" value="Genomic_DNA"/>
</dbReference>
<evidence type="ECO:0000313" key="2">
    <source>
        <dbReference type="EMBL" id="KAE9981656.1"/>
    </source>
</evidence>
<keyword evidence="1" id="KW-0732">Signal</keyword>
<organism evidence="2 4">
    <name type="scientific">Venturia inaequalis</name>
    <name type="common">Apple scab fungus</name>
    <dbReference type="NCBI Taxonomy" id="5025"/>
    <lineage>
        <taxon>Eukaryota</taxon>
        <taxon>Fungi</taxon>
        <taxon>Dikarya</taxon>
        <taxon>Ascomycota</taxon>
        <taxon>Pezizomycotina</taxon>
        <taxon>Dothideomycetes</taxon>
        <taxon>Pleosporomycetidae</taxon>
        <taxon>Venturiales</taxon>
        <taxon>Venturiaceae</taxon>
        <taxon>Venturia</taxon>
    </lineage>
</organism>
<dbReference type="EMBL" id="WNWR01000090">
    <property type="protein sequence ID" value="KAE9991554.1"/>
    <property type="molecule type" value="Genomic_DNA"/>
</dbReference>